<dbReference type="Proteomes" id="UP001341281">
    <property type="component" value="Chromosome 02"/>
</dbReference>
<dbReference type="AlphaFoldDB" id="A0AAQ3SRV0"/>
<feature type="domain" description="GRF-type" evidence="6">
    <location>
        <begin position="42"/>
        <end position="83"/>
    </location>
</feature>
<evidence type="ECO:0000256" key="5">
    <source>
        <dbReference type="SAM" id="Coils"/>
    </source>
</evidence>
<keyword evidence="3" id="KW-0862">Zinc</keyword>
<evidence type="ECO:0000259" key="6">
    <source>
        <dbReference type="PROSITE" id="PS51999"/>
    </source>
</evidence>
<dbReference type="InterPro" id="IPR010666">
    <property type="entry name" value="Znf_GRF"/>
</dbReference>
<dbReference type="GO" id="GO:0008270">
    <property type="term" value="F:zinc ion binding"/>
    <property type="evidence" value="ECO:0007669"/>
    <property type="project" value="UniProtKB-KW"/>
</dbReference>
<feature type="coiled-coil region" evidence="5">
    <location>
        <begin position="93"/>
        <end position="127"/>
    </location>
</feature>
<dbReference type="EMBL" id="CP144746">
    <property type="protein sequence ID" value="WVZ59640.1"/>
    <property type="molecule type" value="Genomic_DNA"/>
</dbReference>
<keyword evidence="8" id="KW-1185">Reference proteome</keyword>
<organism evidence="7 8">
    <name type="scientific">Paspalum notatum var. saurae</name>
    <dbReference type="NCBI Taxonomy" id="547442"/>
    <lineage>
        <taxon>Eukaryota</taxon>
        <taxon>Viridiplantae</taxon>
        <taxon>Streptophyta</taxon>
        <taxon>Embryophyta</taxon>
        <taxon>Tracheophyta</taxon>
        <taxon>Spermatophyta</taxon>
        <taxon>Magnoliopsida</taxon>
        <taxon>Liliopsida</taxon>
        <taxon>Poales</taxon>
        <taxon>Poaceae</taxon>
        <taxon>PACMAD clade</taxon>
        <taxon>Panicoideae</taxon>
        <taxon>Andropogonodae</taxon>
        <taxon>Paspaleae</taxon>
        <taxon>Paspalinae</taxon>
        <taxon>Paspalum</taxon>
    </lineage>
</organism>
<evidence type="ECO:0000256" key="1">
    <source>
        <dbReference type="ARBA" id="ARBA00022723"/>
    </source>
</evidence>
<evidence type="ECO:0000256" key="3">
    <source>
        <dbReference type="ARBA" id="ARBA00022833"/>
    </source>
</evidence>
<dbReference type="PANTHER" id="PTHR33248">
    <property type="entry name" value="ZINC ION-BINDING PROTEIN"/>
    <property type="match status" value="1"/>
</dbReference>
<evidence type="ECO:0000256" key="4">
    <source>
        <dbReference type="PROSITE-ProRule" id="PRU01343"/>
    </source>
</evidence>
<name>A0AAQ3SRV0_PASNO</name>
<dbReference type="PROSITE" id="PS51999">
    <property type="entry name" value="ZF_GRF"/>
    <property type="match status" value="1"/>
</dbReference>
<keyword evidence="5" id="KW-0175">Coiled coil</keyword>
<evidence type="ECO:0000313" key="7">
    <source>
        <dbReference type="EMBL" id="WVZ59640.1"/>
    </source>
</evidence>
<reference evidence="7 8" key="1">
    <citation type="submission" date="2024-02" db="EMBL/GenBank/DDBJ databases">
        <title>High-quality chromosome-scale genome assembly of Pensacola bahiagrass (Paspalum notatum Flugge var. saurae).</title>
        <authorList>
            <person name="Vega J.M."/>
            <person name="Podio M."/>
            <person name="Orjuela J."/>
            <person name="Siena L.A."/>
            <person name="Pessino S.C."/>
            <person name="Combes M.C."/>
            <person name="Mariac C."/>
            <person name="Albertini E."/>
            <person name="Pupilli F."/>
            <person name="Ortiz J.P.A."/>
            <person name="Leblanc O."/>
        </authorList>
    </citation>
    <scope>NUCLEOTIDE SEQUENCE [LARGE SCALE GENOMIC DNA]</scope>
    <source>
        <strain evidence="7">R1</strain>
        <tissue evidence="7">Leaf</tissue>
    </source>
</reference>
<proteinExistence type="predicted"/>
<protein>
    <recommendedName>
        <fullName evidence="6">GRF-type domain-containing protein</fullName>
    </recommendedName>
</protein>
<keyword evidence="2 4" id="KW-0863">Zinc-finger</keyword>
<sequence length="179" mass="19786">MASSAVSGDSANSAWCFGDGGSRRSPIPYRTGPLDYTPFVACHCGQKAALWISWSDKNPGRRYLKCYHARSGGCKFIGWYEGRIESGFVRGLLVDLRDAIWALKKERAGLQEQLSDAVKKIEEQKLQMGKLLVALEEGRCTHGESGRVETVEKKRPWLIAEGFAIAAVMVFKLVSMGQV</sequence>
<accession>A0AAQ3SRV0</accession>
<evidence type="ECO:0000256" key="2">
    <source>
        <dbReference type="ARBA" id="ARBA00022771"/>
    </source>
</evidence>
<evidence type="ECO:0000313" key="8">
    <source>
        <dbReference type="Proteomes" id="UP001341281"/>
    </source>
</evidence>
<gene>
    <name evidence="7" type="ORF">U9M48_009754</name>
</gene>
<keyword evidence="1" id="KW-0479">Metal-binding</keyword>